<evidence type="ECO:0000256" key="1">
    <source>
        <dbReference type="ARBA" id="ARBA00005322"/>
    </source>
</evidence>
<dbReference type="RefSeq" id="WP_179634506.1">
    <property type="nucleotide sequence ID" value="NZ_JACCFH010000001.1"/>
</dbReference>
<keyword evidence="11" id="KW-0966">Cell projection</keyword>
<feature type="compositionally biased region" description="Polar residues" evidence="9">
    <location>
        <begin position="1"/>
        <end position="13"/>
    </location>
</feature>
<organism evidence="11 12">
    <name type="scientific">Sphaerotilus montanus</name>
    <dbReference type="NCBI Taxonomy" id="522889"/>
    <lineage>
        <taxon>Bacteria</taxon>
        <taxon>Pseudomonadati</taxon>
        <taxon>Pseudomonadota</taxon>
        <taxon>Betaproteobacteria</taxon>
        <taxon>Burkholderiales</taxon>
        <taxon>Sphaerotilaceae</taxon>
        <taxon>Sphaerotilus</taxon>
    </lineage>
</organism>
<comment type="function">
    <text evidence="7">Responsible for the coupling of flagellin expression to flagellar assembly by preventing expression of the flagellin genes when a component of the middle class of proteins is defective. It negatively regulates flagellar genes by inhibiting the activity of FliA by directly binding to FliA.</text>
</comment>
<keyword evidence="12" id="KW-1185">Reference proteome</keyword>
<keyword evidence="11" id="KW-0969">Cilium</keyword>
<dbReference type="InterPro" id="IPR007412">
    <property type="entry name" value="FlgM"/>
</dbReference>
<evidence type="ECO:0000256" key="8">
    <source>
        <dbReference type="ARBA" id="ARBA00030117"/>
    </source>
</evidence>
<keyword evidence="6" id="KW-0804">Transcription</keyword>
<reference evidence="11 12" key="1">
    <citation type="submission" date="2020-07" db="EMBL/GenBank/DDBJ databases">
        <title>Genomic Encyclopedia of Archaeal and Bacterial Type Strains, Phase II (KMG-II): from individual species to whole genera.</title>
        <authorList>
            <person name="Goeker M."/>
        </authorList>
    </citation>
    <scope>NUCLEOTIDE SEQUENCE [LARGE SCALE GENOMIC DNA]</scope>
    <source>
        <strain evidence="11 12">DSM 21226</strain>
    </source>
</reference>
<dbReference type="Proteomes" id="UP000518288">
    <property type="component" value="Unassembled WGS sequence"/>
</dbReference>
<keyword evidence="4" id="KW-1005">Bacterial flagellum biogenesis</keyword>
<evidence type="ECO:0000313" key="11">
    <source>
        <dbReference type="EMBL" id="NYG33775.1"/>
    </source>
</evidence>
<evidence type="ECO:0000256" key="2">
    <source>
        <dbReference type="ARBA" id="ARBA00017823"/>
    </source>
</evidence>
<proteinExistence type="inferred from homology"/>
<keyword evidence="3" id="KW-0678">Repressor</keyword>
<comment type="caution">
    <text evidence="11">The sequence shown here is derived from an EMBL/GenBank/DDBJ whole genome shotgun (WGS) entry which is preliminary data.</text>
</comment>
<dbReference type="InterPro" id="IPR035890">
    <property type="entry name" value="Anti-sigma-28_factor_FlgM_sf"/>
</dbReference>
<comment type="similarity">
    <text evidence="1">Belongs to the FlgM family.</text>
</comment>
<keyword evidence="5" id="KW-0805">Transcription regulation</keyword>
<dbReference type="EMBL" id="JACCFH010000001">
    <property type="protein sequence ID" value="NYG33775.1"/>
    <property type="molecule type" value="Genomic_DNA"/>
</dbReference>
<dbReference type="NCBIfam" id="TIGR03824">
    <property type="entry name" value="FlgM_jcvi"/>
    <property type="match status" value="1"/>
</dbReference>
<dbReference type="SUPFAM" id="SSF101498">
    <property type="entry name" value="Anti-sigma factor FlgM"/>
    <property type="match status" value="1"/>
</dbReference>
<protein>
    <recommendedName>
        <fullName evidence="2">Negative regulator of flagellin synthesis</fullName>
    </recommendedName>
    <alternativeName>
        <fullName evidence="8">Anti-sigma-28 factor</fullName>
    </alternativeName>
</protein>
<dbReference type="GO" id="GO:0044781">
    <property type="term" value="P:bacterial-type flagellum organization"/>
    <property type="evidence" value="ECO:0007669"/>
    <property type="project" value="UniProtKB-KW"/>
</dbReference>
<dbReference type="AlphaFoldDB" id="A0A7Y9QYC6"/>
<dbReference type="Pfam" id="PF04316">
    <property type="entry name" value="FlgM"/>
    <property type="match status" value="1"/>
</dbReference>
<evidence type="ECO:0000256" key="6">
    <source>
        <dbReference type="ARBA" id="ARBA00023163"/>
    </source>
</evidence>
<evidence type="ECO:0000256" key="7">
    <source>
        <dbReference type="ARBA" id="ARBA00024739"/>
    </source>
</evidence>
<evidence type="ECO:0000256" key="4">
    <source>
        <dbReference type="ARBA" id="ARBA00022795"/>
    </source>
</evidence>
<evidence type="ECO:0000256" key="9">
    <source>
        <dbReference type="SAM" id="MobiDB-lite"/>
    </source>
</evidence>
<name>A0A7Y9QYC6_9BURK</name>
<sequence>MKIGNIAQTSATAPVSLGTPPRAAETPHEAPEVSAPEDTASTKVEVSETASTLLERAPDDFDSEKVDRIRQAISNGTYKVNAEAIADQLLTNAQDLLGHLGQKP</sequence>
<keyword evidence="11" id="KW-0282">Flagellum</keyword>
<evidence type="ECO:0000256" key="3">
    <source>
        <dbReference type="ARBA" id="ARBA00022491"/>
    </source>
</evidence>
<feature type="domain" description="Anti-sigma-28 factor FlgM C-terminal" evidence="10">
    <location>
        <begin position="43"/>
        <end position="90"/>
    </location>
</feature>
<dbReference type="InterPro" id="IPR031316">
    <property type="entry name" value="FlgM_C"/>
</dbReference>
<feature type="region of interest" description="Disordered" evidence="9">
    <location>
        <begin position="1"/>
        <end position="47"/>
    </location>
</feature>
<evidence type="ECO:0000259" key="10">
    <source>
        <dbReference type="Pfam" id="PF04316"/>
    </source>
</evidence>
<evidence type="ECO:0000256" key="5">
    <source>
        <dbReference type="ARBA" id="ARBA00023015"/>
    </source>
</evidence>
<gene>
    <name evidence="11" type="ORF">BDD16_002761</name>
</gene>
<accession>A0A7Y9QYC6</accession>
<dbReference type="GO" id="GO:0045892">
    <property type="term" value="P:negative regulation of DNA-templated transcription"/>
    <property type="evidence" value="ECO:0007669"/>
    <property type="project" value="InterPro"/>
</dbReference>
<evidence type="ECO:0000313" key="12">
    <source>
        <dbReference type="Proteomes" id="UP000518288"/>
    </source>
</evidence>